<evidence type="ECO:0000313" key="4">
    <source>
        <dbReference type="Proteomes" id="UP000886520"/>
    </source>
</evidence>
<protein>
    <submittedName>
        <fullName evidence="3">Uncharacterized protein</fullName>
    </submittedName>
</protein>
<feature type="region of interest" description="Disordered" evidence="2">
    <location>
        <begin position="190"/>
        <end position="216"/>
    </location>
</feature>
<organism evidence="3 4">
    <name type="scientific">Adiantum capillus-veneris</name>
    <name type="common">Maidenhair fern</name>
    <dbReference type="NCBI Taxonomy" id="13818"/>
    <lineage>
        <taxon>Eukaryota</taxon>
        <taxon>Viridiplantae</taxon>
        <taxon>Streptophyta</taxon>
        <taxon>Embryophyta</taxon>
        <taxon>Tracheophyta</taxon>
        <taxon>Polypodiopsida</taxon>
        <taxon>Polypodiidae</taxon>
        <taxon>Polypodiales</taxon>
        <taxon>Pteridineae</taxon>
        <taxon>Pteridaceae</taxon>
        <taxon>Vittarioideae</taxon>
        <taxon>Adiantum</taxon>
    </lineage>
</organism>
<dbReference type="AlphaFoldDB" id="A0A9D4ZMJ7"/>
<comment type="caution">
    <text evidence="3">The sequence shown here is derived from an EMBL/GenBank/DDBJ whole genome shotgun (WGS) entry which is preliminary data.</text>
</comment>
<accession>A0A9D4ZMJ7</accession>
<dbReference type="Proteomes" id="UP000886520">
    <property type="component" value="Chromosome 6"/>
</dbReference>
<dbReference type="EMBL" id="JABFUD020000006">
    <property type="protein sequence ID" value="KAI5078235.1"/>
    <property type="molecule type" value="Genomic_DNA"/>
</dbReference>
<sequence length="410" mass="45414">MFSPSGRLNHFAGKKRIEDVIARFANLSDHERAKSQCLKWCDSHNVPPKIANAEMLMRAAKRLKQETYMAIQLSSCSRVTNLETLQYEIQRTQVQLQDMESRLRIYEGDLKCVNSVQQLETLEQHLQTALETVRIRKQAMEGSHLVPFDAARAQAIYGMMQAQAGGMLQHAPHHVVQQWLTALRDSQVASTQNVSEHPGPILSLRDSQGGGECSSASSSLYPRALCQVTDMQGAGPSQSDQPNAQQTLSQFRLGQLYQVDPQTMQAVKDDKEDMDCREHSYITTKAVDRAHPTQQELDVNAGSTVVSSSSEWQSAFQSVHPPTSMASTSSGLLNSMALSQHAVMGMMLGRQRHEQQGLMPFELANVQETQVEPSGSRPMLTDEEPTSLQIAENHNVLSLATSFDGSTYNG</sequence>
<name>A0A9D4ZMJ7_ADICA</name>
<keyword evidence="1" id="KW-0175">Coiled coil</keyword>
<dbReference type="OrthoDB" id="1898716at2759"/>
<evidence type="ECO:0000256" key="2">
    <source>
        <dbReference type="SAM" id="MobiDB-lite"/>
    </source>
</evidence>
<feature type="coiled-coil region" evidence="1">
    <location>
        <begin position="82"/>
        <end position="109"/>
    </location>
</feature>
<evidence type="ECO:0000256" key="1">
    <source>
        <dbReference type="SAM" id="Coils"/>
    </source>
</evidence>
<gene>
    <name evidence="3" type="ORF">GOP47_0005906</name>
</gene>
<keyword evidence="4" id="KW-1185">Reference proteome</keyword>
<reference evidence="3" key="1">
    <citation type="submission" date="2021-01" db="EMBL/GenBank/DDBJ databases">
        <title>Adiantum capillus-veneris genome.</title>
        <authorList>
            <person name="Fang Y."/>
            <person name="Liao Q."/>
        </authorList>
    </citation>
    <scope>NUCLEOTIDE SEQUENCE</scope>
    <source>
        <strain evidence="3">H3</strain>
        <tissue evidence="3">Leaf</tissue>
    </source>
</reference>
<evidence type="ECO:0000313" key="3">
    <source>
        <dbReference type="EMBL" id="KAI5078235.1"/>
    </source>
</evidence>
<proteinExistence type="predicted"/>